<keyword evidence="2" id="KW-1185">Reference proteome</keyword>
<organism evidence="1 2">
    <name type="scientific">Brevibacillus halotolerans</name>
    <dbReference type="NCBI Taxonomy" id="1507437"/>
    <lineage>
        <taxon>Bacteria</taxon>
        <taxon>Bacillati</taxon>
        <taxon>Bacillota</taxon>
        <taxon>Bacilli</taxon>
        <taxon>Bacillales</taxon>
        <taxon>Paenibacillaceae</taxon>
        <taxon>Brevibacillus</taxon>
    </lineage>
</organism>
<gene>
    <name evidence="1" type="ORF">O0535_14925</name>
</gene>
<evidence type="ECO:0000313" key="1">
    <source>
        <dbReference type="EMBL" id="MCZ0832037.1"/>
    </source>
</evidence>
<reference evidence="1" key="1">
    <citation type="submission" date="2022-09" db="EMBL/GenBank/DDBJ databases">
        <title>Genome analysis and characterization of larvicidal activity of Brevibacillus strains.</title>
        <authorList>
            <person name="Patrusheva E.V."/>
            <person name="Izotova A.O."/>
            <person name="Toshchakov S.V."/>
            <person name="Sineoky S.P."/>
        </authorList>
    </citation>
    <scope>NUCLEOTIDE SEQUENCE</scope>
    <source>
        <strain evidence="1">VKPM_B-13244</strain>
    </source>
</reference>
<comment type="caution">
    <text evidence="1">The sequence shown here is derived from an EMBL/GenBank/DDBJ whole genome shotgun (WGS) entry which is preliminary data.</text>
</comment>
<proteinExistence type="predicted"/>
<dbReference type="RefSeq" id="WP_258417764.1">
    <property type="nucleotide sequence ID" value="NZ_JAPTNG010000011.1"/>
</dbReference>
<sequence>MFLLDRLIYATNRTDEINRIITQERGYTCIATGQSFPGIATRLYPLASGGFLPLANASLRLESADANSFSYFDPKGLLLDDTKYV</sequence>
<accession>A0ABT4I0F8</accession>
<protein>
    <submittedName>
        <fullName evidence="1">Uncharacterized protein</fullName>
    </submittedName>
</protein>
<dbReference type="EMBL" id="JAPTNG010000011">
    <property type="protein sequence ID" value="MCZ0832037.1"/>
    <property type="molecule type" value="Genomic_DNA"/>
</dbReference>
<name>A0ABT4I0F8_9BACL</name>
<evidence type="ECO:0000313" key="2">
    <source>
        <dbReference type="Proteomes" id="UP001067708"/>
    </source>
</evidence>
<dbReference type="Proteomes" id="UP001067708">
    <property type="component" value="Unassembled WGS sequence"/>
</dbReference>